<keyword evidence="1" id="KW-0812">Transmembrane</keyword>
<sequence length="151" mass="16579">MNDEALRFRLRQLPREIEPARDLWPGIAARLPVRRPKPRRWPTLLTLAACLCLAVGVAAWLRPQAAPGPGLEARLVQAEVEALTREYEAALAELAVVPVPEPLAPALATLDQSAGQIREALAEQPGSTRLLDQLKRTYSRRLALTQRAALG</sequence>
<dbReference type="EMBL" id="PVLF01000004">
    <property type="protein sequence ID" value="PRH83075.1"/>
    <property type="molecule type" value="Genomic_DNA"/>
</dbReference>
<proteinExistence type="predicted"/>
<gene>
    <name evidence="2" type="ORF">C6N40_05400</name>
</gene>
<accession>A0A2P6MAS7</accession>
<feature type="transmembrane region" description="Helical" evidence="1">
    <location>
        <begin position="41"/>
        <end position="61"/>
    </location>
</feature>
<evidence type="ECO:0000313" key="2">
    <source>
        <dbReference type="EMBL" id="PRH83075.1"/>
    </source>
</evidence>
<keyword evidence="1" id="KW-0472">Membrane</keyword>
<name>A0A2P6MAS7_9GAMM</name>
<keyword evidence="1" id="KW-1133">Transmembrane helix</keyword>
<reference evidence="2 3" key="1">
    <citation type="submission" date="2018-03" db="EMBL/GenBank/DDBJ databases">
        <title>Arenimonas caeni sp. nov., isolated from activated sludge.</title>
        <authorList>
            <person name="Liu H."/>
        </authorList>
    </citation>
    <scope>NUCLEOTIDE SEQUENCE [LARGE SCALE GENOMIC DNA]</scope>
    <source>
        <strain evidence="3">z29</strain>
    </source>
</reference>
<dbReference type="RefSeq" id="WP_106989982.1">
    <property type="nucleotide sequence ID" value="NZ_JAVEVW010000084.1"/>
</dbReference>
<organism evidence="2 3">
    <name type="scientific">Arenimonas caeni</name>
    <dbReference type="NCBI Taxonomy" id="2058085"/>
    <lineage>
        <taxon>Bacteria</taxon>
        <taxon>Pseudomonadati</taxon>
        <taxon>Pseudomonadota</taxon>
        <taxon>Gammaproteobacteria</taxon>
        <taxon>Lysobacterales</taxon>
        <taxon>Lysobacteraceae</taxon>
        <taxon>Arenimonas</taxon>
    </lineage>
</organism>
<dbReference type="Proteomes" id="UP000241736">
    <property type="component" value="Unassembled WGS sequence"/>
</dbReference>
<comment type="caution">
    <text evidence="2">The sequence shown here is derived from an EMBL/GenBank/DDBJ whole genome shotgun (WGS) entry which is preliminary data.</text>
</comment>
<protein>
    <submittedName>
        <fullName evidence="2">Uncharacterized protein</fullName>
    </submittedName>
</protein>
<dbReference type="AlphaFoldDB" id="A0A2P6MAS7"/>
<dbReference type="OrthoDB" id="5999392at2"/>
<evidence type="ECO:0000313" key="3">
    <source>
        <dbReference type="Proteomes" id="UP000241736"/>
    </source>
</evidence>
<evidence type="ECO:0000256" key="1">
    <source>
        <dbReference type="SAM" id="Phobius"/>
    </source>
</evidence>
<keyword evidence="3" id="KW-1185">Reference proteome</keyword>